<reference evidence="2" key="1">
    <citation type="journal article" date="2022" name="bioRxiv">
        <title>Sequencing and chromosome-scale assembly of the giantPleurodeles waltlgenome.</title>
        <authorList>
            <person name="Brown T."/>
            <person name="Elewa A."/>
            <person name="Iarovenko S."/>
            <person name="Subramanian E."/>
            <person name="Araus A.J."/>
            <person name="Petzold A."/>
            <person name="Susuki M."/>
            <person name="Suzuki K.-i.T."/>
            <person name="Hayashi T."/>
            <person name="Toyoda A."/>
            <person name="Oliveira C."/>
            <person name="Osipova E."/>
            <person name="Leigh N.D."/>
            <person name="Simon A."/>
            <person name="Yun M.H."/>
        </authorList>
    </citation>
    <scope>NUCLEOTIDE SEQUENCE</scope>
    <source>
        <strain evidence="2">20211129_DDA</strain>
        <tissue evidence="2">Liver</tissue>
    </source>
</reference>
<feature type="region of interest" description="Disordered" evidence="1">
    <location>
        <begin position="138"/>
        <end position="159"/>
    </location>
</feature>
<accession>A0AAV7WY48</accession>
<comment type="caution">
    <text evidence="2">The sequence shown here is derived from an EMBL/GenBank/DDBJ whole genome shotgun (WGS) entry which is preliminary data.</text>
</comment>
<sequence length="159" mass="17567">MKDRCGGWNRRYTESRAPRCVAVAEDAKCRQRRPSLEQRERLRGAGQENTPIVAGLYERTILRATEGCGGGHWLQHAWPILSYEAREALSDEGEGGVSADRLGSEIVEGQVGPGRPMDREKDLGQSLEQRRPLTWCIGPSLEGSRAPGERLQRVGAANT</sequence>
<feature type="region of interest" description="Disordered" evidence="1">
    <location>
        <begin position="92"/>
        <end position="126"/>
    </location>
</feature>
<dbReference type="AlphaFoldDB" id="A0AAV7WY48"/>
<evidence type="ECO:0000256" key="1">
    <source>
        <dbReference type="SAM" id="MobiDB-lite"/>
    </source>
</evidence>
<dbReference type="EMBL" id="JANPWB010000001">
    <property type="protein sequence ID" value="KAJ1218825.1"/>
    <property type="molecule type" value="Genomic_DNA"/>
</dbReference>
<gene>
    <name evidence="2" type="ORF">NDU88_006397</name>
</gene>
<keyword evidence="3" id="KW-1185">Reference proteome</keyword>
<proteinExistence type="predicted"/>
<evidence type="ECO:0000313" key="3">
    <source>
        <dbReference type="Proteomes" id="UP001066276"/>
    </source>
</evidence>
<name>A0AAV7WY48_PLEWA</name>
<dbReference type="Proteomes" id="UP001066276">
    <property type="component" value="Chromosome 1_1"/>
</dbReference>
<evidence type="ECO:0000313" key="2">
    <source>
        <dbReference type="EMBL" id="KAJ1218825.1"/>
    </source>
</evidence>
<feature type="compositionally biased region" description="Basic and acidic residues" evidence="1">
    <location>
        <begin position="116"/>
        <end position="126"/>
    </location>
</feature>
<organism evidence="2 3">
    <name type="scientific">Pleurodeles waltl</name>
    <name type="common">Iberian ribbed newt</name>
    <dbReference type="NCBI Taxonomy" id="8319"/>
    <lineage>
        <taxon>Eukaryota</taxon>
        <taxon>Metazoa</taxon>
        <taxon>Chordata</taxon>
        <taxon>Craniata</taxon>
        <taxon>Vertebrata</taxon>
        <taxon>Euteleostomi</taxon>
        <taxon>Amphibia</taxon>
        <taxon>Batrachia</taxon>
        <taxon>Caudata</taxon>
        <taxon>Salamandroidea</taxon>
        <taxon>Salamandridae</taxon>
        <taxon>Pleurodelinae</taxon>
        <taxon>Pleurodeles</taxon>
    </lineage>
</organism>
<protein>
    <submittedName>
        <fullName evidence="2">Uncharacterized protein</fullName>
    </submittedName>
</protein>